<dbReference type="OrthoDB" id="45790at2157"/>
<evidence type="ECO:0000313" key="5">
    <source>
        <dbReference type="Proteomes" id="UP000466535"/>
    </source>
</evidence>
<gene>
    <name evidence="4" type="ORF">GRX03_09030</name>
</gene>
<dbReference type="Gene3D" id="3.40.50.150">
    <property type="entry name" value="Vaccinia Virus protein VP39"/>
    <property type="match status" value="1"/>
</dbReference>
<protein>
    <submittedName>
        <fullName evidence="4">N-6 DNA methylase</fullName>
    </submittedName>
</protein>
<dbReference type="PANTHER" id="PTHR33841">
    <property type="entry name" value="DNA METHYLTRANSFERASE YEEA-RELATED"/>
    <property type="match status" value="1"/>
</dbReference>
<comment type="caution">
    <text evidence="4">The sequence shown here is derived from an EMBL/GenBank/DDBJ whole genome shotgun (WGS) entry which is preliminary data.</text>
</comment>
<dbReference type="SUPFAM" id="SSF53335">
    <property type="entry name" value="S-adenosyl-L-methionine-dependent methyltransferases"/>
    <property type="match status" value="1"/>
</dbReference>
<sequence>MTTGIDIATLDRRSERYRRFVDRARDLLGTDRRFQRAHAQWLRSLEASHGRIFEEVSGAAPERELFVESLYFDFTVSGLLERLESTLGVTVTTPDSGGRSVALEPLHERIVASSGLDPVGDSITDSALRAIDVGTLRTLYERIVSRETRLALGEYYTPRGVAELAVDSLQIDDPASATMLDPGCGSGVFLSVCIDRKLAALADRPPAETVETVTSSVFGIDLNPVAVKTSTLAYLIALCPVLDAEAVETVAPPVFHADALGLTGTSAVPAELFAGVDYLLGNPPWITWDRLSERVKTRLRERYVDELGLLPHGGAAARLGHSNDDISIPFVWICLDRYLRAGGAVSVVLKRDLLTGPAGAILRKLQVGDRSLSMSHVHDFAGLAPFGSQVGADAALYTMWADTDPSFPAELTAWTGESVDFSTRAALAETADRTETTVAPLDPDDPTSAWIRADAERGALGPCAHEIRHGTKDDAEAVFSVDRDLLDRIEPDLVYPYIKSRHVVKYGLFGHELRLVPVKKANQDNEAELRERYPETYRYLADRREQLTDRASSWLDDGPFYNVFGVGEYTWSPYKVVWCRLGFNPHFAVVSTVEDPDLGEKLVVPGDHYMFIGADDEQEAHALCALLNSAVYQKSLRDIASAGKSSLSKAVVSELALPRFEDLPHGDRLAELSMQAHDIVPGYTDRSKRAYNQLTIEELQPVQAEIDRLVEESVARGGAVER</sequence>
<dbReference type="AlphaFoldDB" id="A0A6B0T1D2"/>
<evidence type="ECO:0000256" key="1">
    <source>
        <dbReference type="ARBA" id="ARBA00022603"/>
    </source>
</evidence>
<evidence type="ECO:0000313" key="4">
    <source>
        <dbReference type="EMBL" id="MXR51745.1"/>
    </source>
</evidence>
<dbReference type="Proteomes" id="UP000466535">
    <property type="component" value="Unassembled WGS sequence"/>
</dbReference>
<name>A0A6B0T1D2_9EURY</name>
<keyword evidence="2" id="KW-0808">Transferase</keyword>
<feature type="domain" description="DNA methylase adenine-specific" evidence="3">
    <location>
        <begin position="141"/>
        <end position="300"/>
    </location>
</feature>
<dbReference type="CDD" id="cd02440">
    <property type="entry name" value="AdoMet_MTases"/>
    <property type="match status" value="1"/>
</dbReference>
<evidence type="ECO:0000256" key="2">
    <source>
        <dbReference type="ARBA" id="ARBA00022679"/>
    </source>
</evidence>
<dbReference type="InterPro" id="IPR003356">
    <property type="entry name" value="DNA_methylase_A-5"/>
</dbReference>
<evidence type="ECO:0000259" key="3">
    <source>
        <dbReference type="Pfam" id="PF02384"/>
    </source>
</evidence>
<dbReference type="GO" id="GO:0032259">
    <property type="term" value="P:methylation"/>
    <property type="evidence" value="ECO:0007669"/>
    <property type="project" value="UniProtKB-KW"/>
</dbReference>
<keyword evidence="5" id="KW-1185">Reference proteome</keyword>
<dbReference type="RefSeq" id="WP_159763880.1">
    <property type="nucleotide sequence ID" value="NZ_WUUT01000003.1"/>
</dbReference>
<reference evidence="4 5" key="1">
    <citation type="submission" date="2019-12" db="EMBL/GenBank/DDBJ databases">
        <title>Isolation and characterization of three novel carbon monoxide-oxidizing members of Halobacteria from salione crusts and soils.</title>
        <authorList>
            <person name="Myers M.R."/>
            <person name="King G.M."/>
        </authorList>
    </citation>
    <scope>NUCLEOTIDE SEQUENCE [LARGE SCALE GENOMIC DNA]</scope>
    <source>
        <strain evidence="4 5">WSH3</strain>
    </source>
</reference>
<dbReference type="EMBL" id="WUUT01000003">
    <property type="protein sequence ID" value="MXR51745.1"/>
    <property type="molecule type" value="Genomic_DNA"/>
</dbReference>
<organism evidence="4 5">
    <name type="scientific">Halovenus carboxidivorans</name>
    <dbReference type="NCBI Taxonomy" id="2692199"/>
    <lineage>
        <taxon>Archaea</taxon>
        <taxon>Methanobacteriati</taxon>
        <taxon>Methanobacteriota</taxon>
        <taxon>Stenosarchaea group</taxon>
        <taxon>Halobacteria</taxon>
        <taxon>Halobacteriales</taxon>
        <taxon>Haloarculaceae</taxon>
        <taxon>Halovenus</taxon>
    </lineage>
</organism>
<proteinExistence type="predicted"/>
<accession>A0A6B0T1D2</accession>
<dbReference type="GO" id="GO:0008170">
    <property type="term" value="F:N-methyltransferase activity"/>
    <property type="evidence" value="ECO:0007669"/>
    <property type="project" value="InterPro"/>
</dbReference>
<dbReference type="PANTHER" id="PTHR33841:SF4">
    <property type="entry name" value="RESTRICTION MODIFICATION SYSTEM DNA SPECIFICITY DOMAIN"/>
    <property type="match status" value="1"/>
</dbReference>
<dbReference type="InterPro" id="IPR029063">
    <property type="entry name" value="SAM-dependent_MTases_sf"/>
</dbReference>
<keyword evidence="1 4" id="KW-0489">Methyltransferase</keyword>
<dbReference type="PRINTS" id="PR00507">
    <property type="entry name" value="N12N6MTFRASE"/>
</dbReference>
<dbReference type="GO" id="GO:0003677">
    <property type="term" value="F:DNA binding"/>
    <property type="evidence" value="ECO:0007669"/>
    <property type="project" value="InterPro"/>
</dbReference>
<dbReference type="Pfam" id="PF02384">
    <property type="entry name" value="N6_Mtase"/>
    <property type="match status" value="1"/>
</dbReference>
<dbReference type="InterPro" id="IPR050953">
    <property type="entry name" value="N4_N6_ade-DNA_methylase"/>
</dbReference>